<gene>
    <name evidence="3" type="primary">m494L</name>
    <name evidence="3" type="ORF">MT325_m494L</name>
</gene>
<organism evidence="3 4">
    <name type="scientific">Paramecium bursaria Chlorella virus MT325</name>
    <name type="common">PBCV-MT325</name>
    <dbReference type="NCBI Taxonomy" id="346932"/>
    <lineage>
        <taxon>Viruses</taxon>
        <taxon>Varidnaviria</taxon>
        <taxon>Bamfordvirae</taxon>
        <taxon>Nucleocytoviricota</taxon>
        <taxon>Megaviricetes</taxon>
        <taxon>Algavirales</taxon>
        <taxon>Phycodnaviridae</taxon>
        <taxon>Chlorovirus</taxon>
        <taxon>Chlorovirus conductrix</taxon>
        <taxon>Paramecium bursaria Chlorella virus A1</taxon>
    </lineage>
</organism>
<organismHost>
    <name type="scientific">Paramecium bursaria</name>
    <dbReference type="NCBI Taxonomy" id="74790"/>
</organismHost>
<reference evidence="3 4" key="1">
    <citation type="journal article" date="2007" name="Virology">
        <title>Sequence and annotation of the 314-kb MT325 and the 321-kb FR483 viruses that infect Chlorella Pbi.</title>
        <authorList>
            <person name="Fitzgerald L.A."/>
            <person name="Graves M.V."/>
            <person name="Li X."/>
            <person name="Feldblyum T."/>
            <person name="Hartigan J."/>
            <person name="Van Etten J.L."/>
        </authorList>
    </citation>
    <scope>NUCLEOTIDE SEQUENCE [LARGE SCALE GENOMIC DNA]</scope>
    <source>
        <strain evidence="3 4">MT325</strain>
    </source>
</reference>
<keyword evidence="2" id="KW-0472">Membrane</keyword>
<evidence type="ECO:0000313" key="3">
    <source>
        <dbReference type="EMBL" id="ABT14048.1"/>
    </source>
</evidence>
<protein>
    <submittedName>
        <fullName evidence="3">Uncharacterized protein m494L</fullName>
    </submittedName>
</protein>
<evidence type="ECO:0000256" key="1">
    <source>
        <dbReference type="SAM" id="MobiDB-lite"/>
    </source>
</evidence>
<evidence type="ECO:0000313" key="4">
    <source>
        <dbReference type="Proteomes" id="UP000246715"/>
    </source>
</evidence>
<accession>A7IUM4</accession>
<evidence type="ECO:0000256" key="2">
    <source>
        <dbReference type="SAM" id="Phobius"/>
    </source>
</evidence>
<name>A7IUM4_PBCVM</name>
<dbReference type="Proteomes" id="UP000246715">
    <property type="component" value="Segment"/>
</dbReference>
<feature type="compositionally biased region" description="Basic and acidic residues" evidence="1">
    <location>
        <begin position="9"/>
        <end position="27"/>
    </location>
</feature>
<dbReference type="EMBL" id="DQ491001">
    <property type="protein sequence ID" value="ABT14048.1"/>
    <property type="molecule type" value="Genomic_DNA"/>
</dbReference>
<feature type="transmembrane region" description="Helical" evidence="2">
    <location>
        <begin position="33"/>
        <end position="55"/>
    </location>
</feature>
<keyword evidence="2" id="KW-0812">Transmembrane</keyword>
<proteinExistence type="predicted"/>
<sequence>MVPGTKNTSFHERKPFEHRTTEPKGKPWVEGNAISSGTLLVSWLFGIICPVTIWLGPPLPPLGVAVTE</sequence>
<keyword evidence="2" id="KW-1133">Transmembrane helix</keyword>
<feature type="region of interest" description="Disordered" evidence="1">
    <location>
        <begin position="1"/>
        <end position="29"/>
    </location>
</feature>